<sequence>MTVIKATANWEKDDEKFSGELEVEYEFGEDANAMINEIGAEVVYRHAISSITVALQGQMRQWIQQGLSEDEIKSEGGKLDQWSPPSGKPRAANRMAKITALMEKMTQEERELLMASLTE</sequence>
<dbReference type="AlphaFoldDB" id="A0A0F9UYI5"/>
<organism evidence="1">
    <name type="scientific">marine sediment metagenome</name>
    <dbReference type="NCBI Taxonomy" id="412755"/>
    <lineage>
        <taxon>unclassified sequences</taxon>
        <taxon>metagenomes</taxon>
        <taxon>ecological metagenomes</taxon>
    </lineage>
</organism>
<accession>A0A0F9UYI5</accession>
<gene>
    <name evidence="1" type="ORF">LCGC14_0549850</name>
</gene>
<comment type="caution">
    <text evidence="1">The sequence shown here is derived from an EMBL/GenBank/DDBJ whole genome shotgun (WGS) entry which is preliminary data.</text>
</comment>
<name>A0A0F9UYI5_9ZZZZ</name>
<evidence type="ECO:0000313" key="1">
    <source>
        <dbReference type="EMBL" id="KKN58693.1"/>
    </source>
</evidence>
<reference evidence="1" key="1">
    <citation type="journal article" date="2015" name="Nature">
        <title>Complex archaea that bridge the gap between prokaryotes and eukaryotes.</title>
        <authorList>
            <person name="Spang A."/>
            <person name="Saw J.H."/>
            <person name="Jorgensen S.L."/>
            <person name="Zaremba-Niedzwiedzka K."/>
            <person name="Martijn J."/>
            <person name="Lind A.E."/>
            <person name="van Eijk R."/>
            <person name="Schleper C."/>
            <person name="Guy L."/>
            <person name="Ettema T.J."/>
        </authorList>
    </citation>
    <scope>NUCLEOTIDE SEQUENCE</scope>
</reference>
<protein>
    <submittedName>
        <fullName evidence="1">Uncharacterized protein</fullName>
    </submittedName>
</protein>
<dbReference type="EMBL" id="LAZR01000751">
    <property type="protein sequence ID" value="KKN58693.1"/>
    <property type="molecule type" value="Genomic_DNA"/>
</dbReference>
<proteinExistence type="predicted"/>